<proteinExistence type="predicted"/>
<dbReference type="EMBL" id="CABVJE010000015">
    <property type="protein sequence ID" value="VVQ10199.1"/>
    <property type="molecule type" value="Genomic_DNA"/>
</dbReference>
<gene>
    <name evidence="1" type="ORF">PS938_03508</name>
</gene>
<evidence type="ECO:0000313" key="2">
    <source>
        <dbReference type="Proteomes" id="UP000327191"/>
    </source>
</evidence>
<dbReference type="AlphaFoldDB" id="A0A5E7UIH2"/>
<accession>A0A5E7UIH2</accession>
<protein>
    <submittedName>
        <fullName evidence="1">Uncharacterized protein</fullName>
    </submittedName>
</protein>
<evidence type="ECO:0000313" key="1">
    <source>
        <dbReference type="EMBL" id="VVQ10199.1"/>
    </source>
</evidence>
<organism evidence="1 2">
    <name type="scientific">Pseudomonas fluorescens</name>
    <dbReference type="NCBI Taxonomy" id="294"/>
    <lineage>
        <taxon>Bacteria</taxon>
        <taxon>Pseudomonadati</taxon>
        <taxon>Pseudomonadota</taxon>
        <taxon>Gammaproteobacteria</taxon>
        <taxon>Pseudomonadales</taxon>
        <taxon>Pseudomonadaceae</taxon>
        <taxon>Pseudomonas</taxon>
    </lineage>
</organism>
<dbReference type="Proteomes" id="UP000327191">
    <property type="component" value="Unassembled WGS sequence"/>
</dbReference>
<reference evidence="1 2" key="1">
    <citation type="submission" date="2019-09" db="EMBL/GenBank/DDBJ databases">
        <authorList>
            <person name="Chandra G."/>
            <person name="Truman W A."/>
        </authorList>
    </citation>
    <scope>NUCLEOTIDE SEQUENCE [LARGE SCALE GENOMIC DNA]</scope>
    <source>
        <strain evidence="1">PS938</strain>
    </source>
</reference>
<name>A0A5E7UIH2_PSEFL</name>
<sequence>MLTILYVSGKNNRDLFNYAGSQIATNDTNRIVGERLVKESICRVVCAETRVRGGEGRLKCRHYHACCTSA</sequence>